<feature type="compositionally biased region" description="Basic and acidic residues" evidence="1">
    <location>
        <begin position="376"/>
        <end position="386"/>
    </location>
</feature>
<dbReference type="Pfam" id="PF17408">
    <property type="entry name" value="MCD_N"/>
    <property type="match status" value="1"/>
</dbReference>
<dbReference type="Proteomes" id="UP000654452">
    <property type="component" value="Unassembled WGS sequence"/>
</dbReference>
<feature type="compositionally biased region" description="Low complexity" evidence="1">
    <location>
        <begin position="14"/>
        <end position="26"/>
    </location>
</feature>
<comment type="caution">
    <text evidence="4">The sequence shown here is derived from an EMBL/GenBank/DDBJ whole genome shotgun (WGS) entry which is preliminary data.</text>
</comment>
<dbReference type="EMBL" id="JAEPIV010000006">
    <property type="protein sequence ID" value="MBK4719985.1"/>
    <property type="molecule type" value="Genomic_DNA"/>
</dbReference>
<dbReference type="Gene3D" id="1.20.140.90">
    <property type="entry name" value="Malonyl-CoA decarboxylase, oligemerization domain"/>
    <property type="match status" value="1"/>
</dbReference>
<dbReference type="InterPro" id="IPR007956">
    <property type="entry name" value="Malonyl_CoA_deC_C"/>
</dbReference>
<evidence type="ECO:0000259" key="2">
    <source>
        <dbReference type="Pfam" id="PF05292"/>
    </source>
</evidence>
<dbReference type="Gene3D" id="3.40.630.150">
    <property type="entry name" value="Malonyl-CoA decarboxylase, catalytic domain"/>
    <property type="match status" value="1"/>
</dbReference>
<feature type="region of interest" description="Disordered" evidence="1">
    <location>
        <begin position="1"/>
        <end position="26"/>
    </location>
</feature>
<dbReference type="InterPro" id="IPR042303">
    <property type="entry name" value="Malonyl_CoA_deC_C_sf"/>
</dbReference>
<evidence type="ECO:0000259" key="3">
    <source>
        <dbReference type="Pfam" id="PF17408"/>
    </source>
</evidence>
<dbReference type="PANTHER" id="PTHR28641:SF1">
    <property type="entry name" value="MALONYL-COA DECARBOXYLASE, MITOCHONDRIAL"/>
    <property type="match status" value="1"/>
</dbReference>
<organism evidence="4 5">
    <name type="scientific">Azospirillum aestuarii</name>
    <dbReference type="NCBI Taxonomy" id="2802052"/>
    <lineage>
        <taxon>Bacteria</taxon>
        <taxon>Pseudomonadati</taxon>
        <taxon>Pseudomonadota</taxon>
        <taxon>Alphaproteobacteria</taxon>
        <taxon>Rhodospirillales</taxon>
        <taxon>Azospirillaceae</taxon>
        <taxon>Azospirillum</taxon>
    </lineage>
</organism>
<dbReference type="InterPro" id="IPR035372">
    <property type="entry name" value="MCD_N"/>
</dbReference>
<reference evidence="4 5" key="1">
    <citation type="submission" date="2021-01" db="EMBL/GenBank/DDBJ databases">
        <title>Azospirillum sp. YIM DDC1 draft genome.</title>
        <authorList>
            <person name="Wang Y.-X."/>
        </authorList>
    </citation>
    <scope>NUCLEOTIDE SEQUENCE [LARGE SCALE GENOMIC DNA]</scope>
    <source>
        <strain evidence="4 5">YIM DDC1</strain>
    </source>
</reference>
<evidence type="ECO:0000313" key="4">
    <source>
        <dbReference type="EMBL" id="MBK4719985.1"/>
    </source>
</evidence>
<protein>
    <submittedName>
        <fullName evidence="4">Malonyl-CoA decarboxylase</fullName>
    </submittedName>
</protein>
<evidence type="ECO:0000313" key="5">
    <source>
        <dbReference type="Proteomes" id="UP000654452"/>
    </source>
</evidence>
<dbReference type="InterPro" id="IPR038917">
    <property type="entry name" value="Malonyl_CoA_deC"/>
</dbReference>
<feature type="region of interest" description="Disordered" evidence="1">
    <location>
        <begin position="371"/>
        <end position="391"/>
    </location>
</feature>
<name>A0ABS1HZ36_9PROT</name>
<proteinExistence type="predicted"/>
<dbReference type="PANTHER" id="PTHR28641">
    <property type="match status" value="1"/>
</dbReference>
<feature type="domain" description="Malonyl-CoA decarboxylase N-terminal" evidence="3">
    <location>
        <begin position="114"/>
        <end position="201"/>
    </location>
</feature>
<gene>
    <name evidence="4" type="ORF">JJL56_14005</name>
</gene>
<dbReference type="RefSeq" id="WP_200485442.1">
    <property type="nucleotide sequence ID" value="NZ_JAEPIV010000006.1"/>
</dbReference>
<keyword evidence="5" id="KW-1185">Reference proteome</keyword>
<dbReference type="InterPro" id="IPR038351">
    <property type="entry name" value="MCD_N_sf"/>
</dbReference>
<dbReference type="Pfam" id="PF05292">
    <property type="entry name" value="MCD"/>
    <property type="match status" value="1"/>
</dbReference>
<accession>A0ABS1HZ36</accession>
<feature type="domain" description="Malonyl-CoA decarboxylase C-terminal" evidence="2">
    <location>
        <begin position="204"/>
        <end position="490"/>
    </location>
</feature>
<sequence length="521" mass="57231">MSETPEIKPAEPVPSQLPAASAGAPPGLLDRTLDTLRAGWREIAASARGVVGAAPRASLPKEDADRLKEQIEACLEGRGGEVSARARAAQLGRTYLALDGQGRRNFLMMLARDFDVDRAAIDQAMATFQTAGDPVSRGHAERALRRALEPPRLRLLTQFNGLPEGVKFLVDLRAELMEMARGEPLLQALEDDLKSLLRNWFDVGFLEMRRITWDSPASLLEKLIKYEAVHEISGWRDLKDRLDSDRRCFAFFHPRMPNEPLIFVEVALVQGMSDNVQALLDPSAPVCDPKSADSAIFYSISNAQVGLAGISFGNFLIKRVVDGLTGEFPNIKCFATLSPIPGFRRWLDRELAERGDSLLSPPEAERIAEAMAARPDAPEPEGRESDAEGDADERPVLAGVLALPDWHADEELQKQLRGPLMRLCAHYLTTARASDRRSERAGAAPARALDPVAHFHLSNGARMERLNWLGDRSAKGLRQSCGMMINYRYKLGEIDANHEAYRGEGKVNASSSIRSLGKGGG</sequence>
<evidence type="ECO:0000256" key="1">
    <source>
        <dbReference type="SAM" id="MobiDB-lite"/>
    </source>
</evidence>